<dbReference type="PANTHER" id="PTHR30514:SF18">
    <property type="entry name" value="RPIR-FAMILY TRANSCRIPTIONAL REGULATOR"/>
    <property type="match status" value="1"/>
</dbReference>
<keyword evidence="6" id="KW-1185">Reference proteome</keyword>
<dbReference type="STRING" id="115433.SAMN05421835_12922"/>
<dbReference type="Pfam" id="PF01380">
    <property type="entry name" value="SIS"/>
    <property type="match status" value="1"/>
</dbReference>
<dbReference type="InterPro" id="IPR047640">
    <property type="entry name" value="RpiR-like"/>
</dbReference>
<dbReference type="GO" id="GO:1901135">
    <property type="term" value="P:carbohydrate derivative metabolic process"/>
    <property type="evidence" value="ECO:0007669"/>
    <property type="project" value="InterPro"/>
</dbReference>
<dbReference type="PANTHER" id="PTHR30514">
    <property type="entry name" value="GLUCOKINASE"/>
    <property type="match status" value="1"/>
</dbReference>
<dbReference type="GO" id="GO:0097367">
    <property type="term" value="F:carbohydrate derivative binding"/>
    <property type="evidence" value="ECO:0007669"/>
    <property type="project" value="InterPro"/>
</dbReference>
<evidence type="ECO:0000313" key="5">
    <source>
        <dbReference type="EMBL" id="SFK69468.1"/>
    </source>
</evidence>
<protein>
    <submittedName>
        <fullName evidence="5">DNA-binding transcriptional regulator, MurR/RpiR family, contains HTH and SIS domains</fullName>
    </submittedName>
</protein>
<dbReference type="InterPro" id="IPR009057">
    <property type="entry name" value="Homeodomain-like_sf"/>
</dbReference>
<dbReference type="CDD" id="cd05013">
    <property type="entry name" value="SIS_RpiR"/>
    <property type="match status" value="1"/>
</dbReference>
<dbReference type="GO" id="GO:0003677">
    <property type="term" value="F:DNA binding"/>
    <property type="evidence" value="ECO:0007669"/>
    <property type="project" value="UniProtKB-KW"/>
</dbReference>
<dbReference type="Proteomes" id="UP000199025">
    <property type="component" value="Unassembled WGS sequence"/>
</dbReference>
<evidence type="ECO:0000256" key="1">
    <source>
        <dbReference type="ARBA" id="ARBA00023015"/>
    </source>
</evidence>
<dbReference type="Gene3D" id="1.10.10.10">
    <property type="entry name" value="Winged helix-like DNA-binding domain superfamily/Winged helix DNA-binding domain"/>
    <property type="match status" value="1"/>
</dbReference>
<evidence type="ECO:0000256" key="3">
    <source>
        <dbReference type="ARBA" id="ARBA00023163"/>
    </source>
</evidence>
<dbReference type="InterPro" id="IPR000281">
    <property type="entry name" value="HTH_RpiR"/>
</dbReference>
<dbReference type="Gene3D" id="3.40.50.10490">
    <property type="entry name" value="Glucose-6-phosphate isomerase like protein, domain 1"/>
    <property type="match status" value="1"/>
</dbReference>
<dbReference type="Pfam" id="PF01418">
    <property type="entry name" value="HTH_6"/>
    <property type="match status" value="1"/>
</dbReference>
<reference evidence="5 6" key="1">
    <citation type="submission" date="2016-10" db="EMBL/GenBank/DDBJ databases">
        <authorList>
            <person name="de Groot N.N."/>
        </authorList>
    </citation>
    <scope>NUCLEOTIDE SEQUENCE [LARGE SCALE GENOMIC DNA]</scope>
    <source>
        <strain evidence="5 6">DSM 44468</strain>
    </source>
</reference>
<dbReference type="RefSeq" id="WP_218153588.1">
    <property type="nucleotide sequence ID" value="NZ_CBDQZW010000059.1"/>
</dbReference>
<sequence>MSTPPRTGGVGDSPTVADRIRRIQQSLSPAELKLSRALLANYPAAGLESTNSLAQKVGISAPTVLRFIGRLGFGKYRDFQDALREEVQARRASPLTLPARITADSATSELASVVAETASKAIQHTFSVLPEHEFERAVALLCGPAKRITVFGGRFSHLLATYFDLHLRLMRPGTSVHAVNPHEDPGFVVDLGRRDVCVVFDFRRYQRDTIALAKAAAGRGAKIVLVTDPWLSPAADFADVVLSARVEAAGSFDSLVAATALVEALVFAVHARLGGAADERMRTIEAGFGDVTTE</sequence>
<proteinExistence type="predicted"/>
<keyword evidence="3" id="KW-0804">Transcription</keyword>
<dbReference type="GO" id="GO:0003700">
    <property type="term" value="F:DNA-binding transcription factor activity"/>
    <property type="evidence" value="ECO:0007669"/>
    <property type="project" value="InterPro"/>
</dbReference>
<feature type="domain" description="HTH rpiR-type" evidence="4">
    <location>
        <begin position="14"/>
        <end position="90"/>
    </location>
</feature>
<organism evidence="5 6">
    <name type="scientific">Amycolatopsis sacchari</name>
    <dbReference type="NCBI Taxonomy" id="115433"/>
    <lineage>
        <taxon>Bacteria</taxon>
        <taxon>Bacillati</taxon>
        <taxon>Actinomycetota</taxon>
        <taxon>Actinomycetes</taxon>
        <taxon>Pseudonocardiales</taxon>
        <taxon>Pseudonocardiaceae</taxon>
        <taxon>Amycolatopsis</taxon>
    </lineage>
</organism>
<evidence type="ECO:0000313" key="6">
    <source>
        <dbReference type="Proteomes" id="UP000199025"/>
    </source>
</evidence>
<dbReference type="InterPro" id="IPR036388">
    <property type="entry name" value="WH-like_DNA-bd_sf"/>
</dbReference>
<accession>A0A1I4BL00</accession>
<keyword evidence="2 5" id="KW-0238">DNA-binding</keyword>
<dbReference type="InterPro" id="IPR001347">
    <property type="entry name" value="SIS_dom"/>
</dbReference>
<name>A0A1I4BL00_9PSEU</name>
<dbReference type="InterPro" id="IPR035472">
    <property type="entry name" value="RpiR-like_SIS"/>
</dbReference>
<gene>
    <name evidence="5" type="ORF">SAMN05421835_12922</name>
</gene>
<keyword evidence="1" id="KW-0805">Transcription regulation</keyword>
<dbReference type="SUPFAM" id="SSF53697">
    <property type="entry name" value="SIS domain"/>
    <property type="match status" value="1"/>
</dbReference>
<dbReference type="InterPro" id="IPR046348">
    <property type="entry name" value="SIS_dom_sf"/>
</dbReference>
<dbReference type="SUPFAM" id="SSF46689">
    <property type="entry name" value="Homeodomain-like"/>
    <property type="match status" value="1"/>
</dbReference>
<dbReference type="AlphaFoldDB" id="A0A1I4BL00"/>
<evidence type="ECO:0000259" key="4">
    <source>
        <dbReference type="PROSITE" id="PS51071"/>
    </source>
</evidence>
<dbReference type="EMBL" id="FORP01000029">
    <property type="protein sequence ID" value="SFK69468.1"/>
    <property type="molecule type" value="Genomic_DNA"/>
</dbReference>
<evidence type="ECO:0000256" key="2">
    <source>
        <dbReference type="ARBA" id="ARBA00023125"/>
    </source>
</evidence>
<dbReference type="PROSITE" id="PS51071">
    <property type="entry name" value="HTH_RPIR"/>
    <property type="match status" value="1"/>
</dbReference>